<evidence type="ECO:0000256" key="1">
    <source>
        <dbReference type="SAM" id="MobiDB-lite"/>
    </source>
</evidence>
<dbReference type="STRING" id="2711.A0A067H921"/>
<dbReference type="Proteomes" id="UP000027120">
    <property type="component" value="Unassembled WGS sequence"/>
</dbReference>
<organism evidence="2 3">
    <name type="scientific">Citrus sinensis</name>
    <name type="common">Sweet orange</name>
    <name type="synonym">Citrus aurantium var. sinensis</name>
    <dbReference type="NCBI Taxonomy" id="2711"/>
    <lineage>
        <taxon>Eukaryota</taxon>
        <taxon>Viridiplantae</taxon>
        <taxon>Streptophyta</taxon>
        <taxon>Embryophyta</taxon>
        <taxon>Tracheophyta</taxon>
        <taxon>Spermatophyta</taxon>
        <taxon>Magnoliopsida</taxon>
        <taxon>eudicotyledons</taxon>
        <taxon>Gunneridae</taxon>
        <taxon>Pentapetalae</taxon>
        <taxon>rosids</taxon>
        <taxon>malvids</taxon>
        <taxon>Sapindales</taxon>
        <taxon>Rutaceae</taxon>
        <taxon>Aurantioideae</taxon>
        <taxon>Citrus</taxon>
    </lineage>
</organism>
<dbReference type="AlphaFoldDB" id="A0A067H921"/>
<dbReference type="SMR" id="A0A067H921"/>
<gene>
    <name evidence="2" type="ORF">CISIN_1g047360mg</name>
</gene>
<accession>A0A067H921</accession>
<reference evidence="2 3" key="1">
    <citation type="submission" date="2014-04" db="EMBL/GenBank/DDBJ databases">
        <authorList>
            <consortium name="International Citrus Genome Consortium"/>
            <person name="Gmitter F."/>
            <person name="Chen C."/>
            <person name="Farmerie W."/>
            <person name="Harkins T."/>
            <person name="Desany B."/>
            <person name="Mohiuddin M."/>
            <person name="Kodira C."/>
            <person name="Borodovsky M."/>
            <person name="Lomsadze A."/>
            <person name="Burns P."/>
            <person name="Jenkins J."/>
            <person name="Prochnik S."/>
            <person name="Shu S."/>
            <person name="Chapman J."/>
            <person name="Pitluck S."/>
            <person name="Schmutz J."/>
            <person name="Rokhsar D."/>
        </authorList>
    </citation>
    <scope>NUCLEOTIDE SEQUENCE</scope>
</reference>
<evidence type="ECO:0000313" key="2">
    <source>
        <dbReference type="EMBL" id="KDO84182.1"/>
    </source>
</evidence>
<feature type="compositionally biased region" description="Basic and acidic residues" evidence="1">
    <location>
        <begin position="76"/>
        <end position="92"/>
    </location>
</feature>
<feature type="non-terminal residue" evidence="2">
    <location>
        <position position="1"/>
    </location>
</feature>
<feature type="region of interest" description="Disordered" evidence="1">
    <location>
        <begin position="68"/>
        <end position="104"/>
    </location>
</feature>
<evidence type="ECO:0000313" key="3">
    <source>
        <dbReference type="Proteomes" id="UP000027120"/>
    </source>
</evidence>
<feature type="region of interest" description="Disordered" evidence="1">
    <location>
        <begin position="19"/>
        <end position="44"/>
    </location>
</feature>
<feature type="non-terminal residue" evidence="2">
    <location>
        <position position="104"/>
    </location>
</feature>
<dbReference type="EMBL" id="KK784874">
    <property type="protein sequence ID" value="KDO84182.1"/>
    <property type="molecule type" value="Genomic_DNA"/>
</dbReference>
<sequence>KGGWYNFLKKRIPDIANAGTTHVWLPPPSQHAAPQEKKEKAKNRNAPISNFELGALRIPKSNLLSLHLHQQTQKAKSTEKLRMGGSHSREDLDISDSEDEYETE</sequence>
<protein>
    <submittedName>
        <fullName evidence="2">Uncharacterized protein</fullName>
    </submittedName>
</protein>
<dbReference type="SUPFAM" id="SSF51445">
    <property type="entry name" value="(Trans)glycosidases"/>
    <property type="match status" value="1"/>
</dbReference>
<name>A0A067H921_CITSI</name>
<dbReference type="Gene3D" id="3.20.20.80">
    <property type="entry name" value="Glycosidases"/>
    <property type="match status" value="1"/>
</dbReference>
<proteinExistence type="predicted"/>
<feature type="compositionally biased region" description="Acidic residues" evidence="1">
    <location>
        <begin position="93"/>
        <end position="104"/>
    </location>
</feature>
<keyword evidence="3" id="KW-1185">Reference proteome</keyword>
<dbReference type="InterPro" id="IPR017853">
    <property type="entry name" value="GH"/>
</dbReference>